<dbReference type="AlphaFoldDB" id="A0A1H3VHS5"/>
<reference evidence="8 9" key="1">
    <citation type="submission" date="2016-10" db="EMBL/GenBank/DDBJ databases">
        <authorList>
            <person name="de Groot N.N."/>
        </authorList>
    </citation>
    <scope>NUCLEOTIDE SEQUENCE [LARGE SCALE GENOMIC DNA]</scope>
    <source>
        <strain evidence="8 9">DSM 7343</strain>
    </source>
</reference>
<dbReference type="STRING" id="37625.SAMN05660420_00067"/>
<proteinExistence type="inferred from homology"/>
<comment type="subcellular location">
    <subcellularLocation>
        <location evidence="1">Membrane</location>
        <topology evidence="1">Multi-pass membrane protein</topology>
    </subcellularLocation>
</comment>
<accession>A0A1H3VHS5</accession>
<evidence type="ECO:0000313" key="9">
    <source>
        <dbReference type="Proteomes" id="UP000199409"/>
    </source>
</evidence>
<dbReference type="PANTHER" id="PTHR32322:SF2">
    <property type="entry name" value="EAMA DOMAIN-CONTAINING PROTEIN"/>
    <property type="match status" value="1"/>
</dbReference>
<keyword evidence="5 6" id="KW-0472">Membrane</keyword>
<feature type="transmembrane region" description="Helical" evidence="6">
    <location>
        <begin position="251"/>
        <end position="270"/>
    </location>
</feature>
<dbReference type="RefSeq" id="WP_092343948.1">
    <property type="nucleotide sequence ID" value="NZ_FNQN01000001.1"/>
</dbReference>
<dbReference type="InterPro" id="IPR037185">
    <property type="entry name" value="EmrE-like"/>
</dbReference>
<feature type="transmembrane region" description="Helical" evidence="6">
    <location>
        <begin position="9"/>
        <end position="30"/>
    </location>
</feature>
<feature type="transmembrane region" description="Helical" evidence="6">
    <location>
        <begin position="216"/>
        <end position="239"/>
    </location>
</feature>
<organism evidence="8 9">
    <name type="scientific">Desulfuromusa kysingii</name>
    <dbReference type="NCBI Taxonomy" id="37625"/>
    <lineage>
        <taxon>Bacteria</taxon>
        <taxon>Pseudomonadati</taxon>
        <taxon>Thermodesulfobacteriota</taxon>
        <taxon>Desulfuromonadia</taxon>
        <taxon>Desulfuromonadales</taxon>
        <taxon>Geopsychrobacteraceae</taxon>
        <taxon>Desulfuromusa</taxon>
    </lineage>
</organism>
<name>A0A1H3VHS5_9BACT</name>
<keyword evidence="4 6" id="KW-1133">Transmembrane helix</keyword>
<feature type="transmembrane region" description="Helical" evidence="6">
    <location>
        <begin position="150"/>
        <end position="171"/>
    </location>
</feature>
<dbReference type="Pfam" id="PF00892">
    <property type="entry name" value="EamA"/>
    <property type="match status" value="2"/>
</dbReference>
<evidence type="ECO:0000256" key="6">
    <source>
        <dbReference type="SAM" id="Phobius"/>
    </source>
</evidence>
<feature type="transmembrane region" description="Helical" evidence="6">
    <location>
        <begin position="36"/>
        <end position="58"/>
    </location>
</feature>
<feature type="transmembrane region" description="Helical" evidence="6">
    <location>
        <begin position="100"/>
        <end position="119"/>
    </location>
</feature>
<evidence type="ECO:0000256" key="1">
    <source>
        <dbReference type="ARBA" id="ARBA00004141"/>
    </source>
</evidence>
<feature type="transmembrane region" description="Helical" evidence="6">
    <location>
        <begin position="70"/>
        <end position="88"/>
    </location>
</feature>
<feature type="transmembrane region" description="Helical" evidence="6">
    <location>
        <begin position="276"/>
        <end position="293"/>
    </location>
</feature>
<evidence type="ECO:0000259" key="7">
    <source>
        <dbReference type="Pfam" id="PF00892"/>
    </source>
</evidence>
<feature type="domain" description="EamA" evidence="7">
    <location>
        <begin position="9"/>
        <end position="142"/>
    </location>
</feature>
<keyword evidence="9" id="KW-1185">Reference proteome</keyword>
<gene>
    <name evidence="8" type="ORF">SAMN05660420_00067</name>
</gene>
<feature type="transmembrane region" description="Helical" evidence="6">
    <location>
        <begin position="126"/>
        <end position="144"/>
    </location>
</feature>
<feature type="transmembrane region" description="Helical" evidence="6">
    <location>
        <begin position="183"/>
        <end position="204"/>
    </location>
</feature>
<dbReference type="InterPro" id="IPR000620">
    <property type="entry name" value="EamA_dom"/>
</dbReference>
<protein>
    <submittedName>
        <fullName evidence="8">Permease of the drug/metabolite transporter (DMT) superfamily</fullName>
    </submittedName>
</protein>
<feature type="domain" description="EamA" evidence="7">
    <location>
        <begin position="157"/>
        <end position="293"/>
    </location>
</feature>
<dbReference type="Proteomes" id="UP000199409">
    <property type="component" value="Unassembled WGS sequence"/>
</dbReference>
<dbReference type="InterPro" id="IPR050638">
    <property type="entry name" value="AA-Vitamin_Transporters"/>
</dbReference>
<comment type="similarity">
    <text evidence="2">Belongs to the EamA transporter family.</text>
</comment>
<dbReference type="PANTHER" id="PTHR32322">
    <property type="entry name" value="INNER MEMBRANE TRANSPORTER"/>
    <property type="match status" value="1"/>
</dbReference>
<dbReference type="SUPFAM" id="SSF103481">
    <property type="entry name" value="Multidrug resistance efflux transporter EmrE"/>
    <property type="match status" value="2"/>
</dbReference>
<evidence type="ECO:0000313" key="8">
    <source>
        <dbReference type="EMBL" id="SDZ74327.1"/>
    </source>
</evidence>
<evidence type="ECO:0000256" key="3">
    <source>
        <dbReference type="ARBA" id="ARBA00022692"/>
    </source>
</evidence>
<evidence type="ECO:0000256" key="4">
    <source>
        <dbReference type="ARBA" id="ARBA00022989"/>
    </source>
</evidence>
<evidence type="ECO:0000256" key="5">
    <source>
        <dbReference type="ARBA" id="ARBA00023136"/>
    </source>
</evidence>
<dbReference type="Gene3D" id="1.10.3730.20">
    <property type="match status" value="1"/>
</dbReference>
<sequence length="295" mass="32087">MSSQTNLSVYLKLLLMALFWGGTFIAGRFLAGEIDAFSAAFLRFTIAATVLLVITLRSYKRLPSVPRQQWFPLFILGLSGVFAYNFFFFRGLQVIEAGRAAVIIANNPIVIAVFAAIFFGEKLNTAKILGVILSVCGAIVVITEGHPTTILYRGIGTGELYIFGCVISWVTYSLVGRAAMRNLSPLVAVTYSAVIGAVLLFPAACLEGLAGQIKDYPMSVWLSLLYLGLCGTVVAFVWYYQGIQKIGSTRAGQFINFVPISAILLSAWLLDEPLRLSLLSGVLLVSSGVYLTNRR</sequence>
<dbReference type="EMBL" id="FNQN01000001">
    <property type="protein sequence ID" value="SDZ74327.1"/>
    <property type="molecule type" value="Genomic_DNA"/>
</dbReference>
<dbReference type="OrthoDB" id="5186724at2"/>
<keyword evidence="3 6" id="KW-0812">Transmembrane</keyword>
<dbReference type="GO" id="GO:0016020">
    <property type="term" value="C:membrane"/>
    <property type="evidence" value="ECO:0007669"/>
    <property type="project" value="UniProtKB-SubCell"/>
</dbReference>
<evidence type="ECO:0000256" key="2">
    <source>
        <dbReference type="ARBA" id="ARBA00007362"/>
    </source>
</evidence>